<keyword evidence="4" id="KW-0539">Nucleus</keyword>
<keyword evidence="8" id="KW-1185">Reference proteome</keyword>
<protein>
    <recommendedName>
        <fullName evidence="6">BHLH domain-containing protein</fullName>
    </recommendedName>
</protein>
<comment type="subcellular location">
    <subcellularLocation>
        <location evidence="1">Nucleus</location>
    </subcellularLocation>
</comment>
<dbReference type="PROSITE" id="PS50888">
    <property type="entry name" value="BHLH"/>
    <property type="match status" value="1"/>
</dbReference>
<accession>A0A7N0SZC7</accession>
<evidence type="ECO:0000256" key="1">
    <source>
        <dbReference type="ARBA" id="ARBA00004123"/>
    </source>
</evidence>
<dbReference type="Gramene" id="Kaladp0015s0017.1.v1.1">
    <property type="protein sequence ID" value="Kaladp0015s0017.1.v1.1"/>
    <property type="gene ID" value="Kaladp0015s0017.v1.1"/>
</dbReference>
<dbReference type="PANTHER" id="PTHR46196">
    <property type="entry name" value="TRANSCRIPTION FACTOR BHLH155-LIKE ISOFORM X1-RELATED"/>
    <property type="match status" value="1"/>
</dbReference>
<dbReference type="InterPro" id="IPR011598">
    <property type="entry name" value="bHLH_dom"/>
</dbReference>
<dbReference type="Pfam" id="PF23176">
    <property type="entry name" value="bHLH_LHW"/>
    <property type="match status" value="1"/>
</dbReference>
<name>A0A7N0SZC7_KALFE</name>
<evidence type="ECO:0000259" key="6">
    <source>
        <dbReference type="PROSITE" id="PS50888"/>
    </source>
</evidence>
<dbReference type="Pfam" id="PF14215">
    <property type="entry name" value="bHLH-MYC_N"/>
    <property type="match status" value="1"/>
</dbReference>
<dbReference type="AlphaFoldDB" id="A0A7N0SZC7"/>
<reference evidence="7" key="1">
    <citation type="submission" date="2021-01" db="UniProtKB">
        <authorList>
            <consortium name="EnsemblPlants"/>
        </authorList>
    </citation>
    <scope>IDENTIFICATION</scope>
</reference>
<dbReference type="GO" id="GO:0003700">
    <property type="term" value="F:DNA-binding transcription factor activity"/>
    <property type="evidence" value="ECO:0007669"/>
    <property type="project" value="InterPro"/>
</dbReference>
<feature type="domain" description="BHLH" evidence="6">
    <location>
        <begin position="513"/>
        <end position="562"/>
    </location>
</feature>
<evidence type="ECO:0000256" key="2">
    <source>
        <dbReference type="ARBA" id="ARBA00023015"/>
    </source>
</evidence>
<evidence type="ECO:0000313" key="8">
    <source>
        <dbReference type="Proteomes" id="UP000594263"/>
    </source>
</evidence>
<evidence type="ECO:0000256" key="3">
    <source>
        <dbReference type="ARBA" id="ARBA00023163"/>
    </source>
</evidence>
<feature type="region of interest" description="Disordered" evidence="5">
    <location>
        <begin position="486"/>
        <end position="528"/>
    </location>
</feature>
<dbReference type="GO" id="GO:0005634">
    <property type="term" value="C:nucleus"/>
    <property type="evidence" value="ECO:0007669"/>
    <property type="project" value="UniProtKB-SubCell"/>
</dbReference>
<evidence type="ECO:0000313" key="7">
    <source>
        <dbReference type="EnsemblPlants" id="Kaladp0015s0017.1.v1.1"/>
    </source>
</evidence>
<dbReference type="GO" id="GO:0046983">
    <property type="term" value="F:protein dimerization activity"/>
    <property type="evidence" value="ECO:0007669"/>
    <property type="project" value="InterPro"/>
</dbReference>
<evidence type="ECO:0000256" key="5">
    <source>
        <dbReference type="SAM" id="MobiDB-lite"/>
    </source>
</evidence>
<dbReference type="Proteomes" id="UP000594263">
    <property type="component" value="Unplaced"/>
</dbReference>
<dbReference type="EnsemblPlants" id="Kaladp0015s0017.1.v1.1">
    <property type="protein sequence ID" value="Kaladp0015s0017.1.v1.1"/>
    <property type="gene ID" value="Kaladp0015s0017.v1.1"/>
</dbReference>
<sequence>MEISVLGQFLRSLCNNSEWKYAVFWKRQYHRNQTMLTWEDGYCDNLKPKKLAENESSNDFFNNAQRLFSSGCGISIHTSNGCPVEQALSDMVYVRYVMGEGVVGKVAYFDTHCWTYCEDILAGQHSVRIPEFSNDWIPQIEAGIKTILLVAVAPYGVLQLGSLEVVTEDNDFLTCIREEFSAIQNCFRIFCSSNSNTVAQSSASVESNLLDNADVSTGVTAMFPKKRPCEDIIDNNAEILTSVTPNMGNVMQRLSIEDLFQESGEDLFASLLDPYIEDVEIPLSSPNDMKGQEWEAYPQHNNSYAGICDDLSSGNINSYIIQEMIENLCGADDVGADHVTTSNTFGIPSTYELCEALGSHSRQQSFVDNWETPILYTGVFNGDTELLVGEASEVYSQNTDVKDLFGPVVASACSGIDTALLNRNDSIKLMSEEAFSSSPVELRFDQSGFFEDESDLRSQVASIGAPRSRVSSSKFSSSTALEPTVGKLIKDHSLNGDMKPSGESKPIHRKTGDKPVDKQKRRPRDRQLIQDRLKVLRNLVPNGEKFSIDGLLDRTIKHMTFLRKVSDQSQTLRAYEEDLYEADGEINLKSSRRVDNWKSGASWAYQAGSEHDVFPIVVEHLHNPGHMLIEMACKEHDLFLEVAQVICGLDLTIVKGGMKTQSDGLKAQFVVEVHNGFQRMDVFWPLMQLLQRKSKPIST</sequence>
<evidence type="ECO:0000256" key="4">
    <source>
        <dbReference type="ARBA" id="ARBA00023242"/>
    </source>
</evidence>
<dbReference type="OMA" id="RSESTWA"/>
<keyword evidence="3" id="KW-0804">Transcription</keyword>
<dbReference type="PANTHER" id="PTHR46196:SF3">
    <property type="entry name" value="TRANSCRIPTION FACTOR LHW-LIKE ISOFORM X1"/>
    <property type="match status" value="1"/>
</dbReference>
<dbReference type="InterPro" id="IPR043561">
    <property type="entry name" value="LHW-like"/>
</dbReference>
<dbReference type="InterPro" id="IPR025610">
    <property type="entry name" value="MYC/MYB_N"/>
</dbReference>
<keyword evidence="2" id="KW-0805">Transcription regulation</keyword>
<proteinExistence type="predicted"/>
<organism evidence="7 8">
    <name type="scientific">Kalanchoe fedtschenkoi</name>
    <name type="common">Lavender scallops</name>
    <name type="synonym">South American air plant</name>
    <dbReference type="NCBI Taxonomy" id="63787"/>
    <lineage>
        <taxon>Eukaryota</taxon>
        <taxon>Viridiplantae</taxon>
        <taxon>Streptophyta</taxon>
        <taxon>Embryophyta</taxon>
        <taxon>Tracheophyta</taxon>
        <taxon>Spermatophyta</taxon>
        <taxon>Magnoliopsida</taxon>
        <taxon>eudicotyledons</taxon>
        <taxon>Gunneridae</taxon>
        <taxon>Pentapetalae</taxon>
        <taxon>Saxifragales</taxon>
        <taxon>Crassulaceae</taxon>
        <taxon>Kalanchoe</taxon>
    </lineage>
</organism>
<feature type="compositionally biased region" description="Basic and acidic residues" evidence="5">
    <location>
        <begin position="488"/>
        <end position="518"/>
    </location>
</feature>